<feature type="non-terminal residue" evidence="2">
    <location>
        <position position="73"/>
    </location>
</feature>
<evidence type="ECO:0000256" key="1">
    <source>
        <dbReference type="SAM" id="Phobius"/>
    </source>
</evidence>
<protein>
    <submittedName>
        <fullName evidence="2">MHS family MFS transporter</fullName>
    </submittedName>
</protein>
<keyword evidence="3" id="KW-1185">Reference proteome</keyword>
<feature type="non-terminal residue" evidence="2">
    <location>
        <position position="1"/>
    </location>
</feature>
<keyword evidence="1" id="KW-0812">Transmembrane</keyword>
<organism evidence="2 3">
    <name type="scientific">Arthrobacter deserti</name>
    <dbReference type="NCBI Taxonomy" id="1742687"/>
    <lineage>
        <taxon>Bacteria</taxon>
        <taxon>Bacillati</taxon>
        <taxon>Actinomycetota</taxon>
        <taxon>Actinomycetes</taxon>
        <taxon>Micrococcales</taxon>
        <taxon>Micrococcaceae</taxon>
        <taxon>Arthrobacter</taxon>
    </lineage>
</organism>
<evidence type="ECO:0000313" key="3">
    <source>
        <dbReference type="Proteomes" id="UP000523795"/>
    </source>
</evidence>
<dbReference type="EMBL" id="JAAZSR010000082">
    <property type="protein sequence ID" value="NKX50346.1"/>
    <property type="molecule type" value="Genomic_DNA"/>
</dbReference>
<feature type="transmembrane region" description="Helical" evidence="1">
    <location>
        <begin position="44"/>
        <end position="64"/>
    </location>
</feature>
<accession>A0ABX1JNN0</accession>
<dbReference type="Proteomes" id="UP000523795">
    <property type="component" value="Unassembled WGS sequence"/>
</dbReference>
<feature type="transmembrane region" description="Helical" evidence="1">
    <location>
        <begin position="14"/>
        <end position="32"/>
    </location>
</feature>
<gene>
    <name evidence="2" type="ORF">HER39_07155</name>
</gene>
<sequence length="73" mass="7498">ESFVPGLGIARPEFLTMLIIGVVFFGIFTVVSGPLAEKFGRPKILIGVTAGILVFGAGWTLMFGPGKGAAMAG</sequence>
<name>A0ABX1JNN0_9MICC</name>
<keyword evidence="1" id="KW-0472">Membrane</keyword>
<comment type="caution">
    <text evidence="2">The sequence shown here is derived from an EMBL/GenBank/DDBJ whole genome shotgun (WGS) entry which is preliminary data.</text>
</comment>
<evidence type="ECO:0000313" key="2">
    <source>
        <dbReference type="EMBL" id="NKX50346.1"/>
    </source>
</evidence>
<keyword evidence="1" id="KW-1133">Transmembrane helix</keyword>
<proteinExistence type="predicted"/>
<reference evidence="2 3" key="1">
    <citation type="submission" date="2020-04" db="EMBL/GenBank/DDBJ databases">
        <authorList>
            <person name="Liu S."/>
        </authorList>
    </citation>
    <scope>NUCLEOTIDE SEQUENCE [LARGE SCALE GENOMIC DNA]</scope>
    <source>
        <strain evidence="2 3">CGMCC 1.15091</strain>
    </source>
</reference>